<name>A0A0D8XVA9_DICVI</name>
<dbReference type="OrthoDB" id="10506354at2759"/>
<dbReference type="Proteomes" id="UP000053766">
    <property type="component" value="Unassembled WGS sequence"/>
</dbReference>
<reference evidence="2" key="2">
    <citation type="journal article" date="2016" name="Sci. Rep.">
        <title>Dictyocaulus viviparus genome, variome and transcriptome elucidate lungworm biology and support future intervention.</title>
        <authorList>
            <person name="McNulty S.N."/>
            <person name="Strube C."/>
            <person name="Rosa B.A."/>
            <person name="Martin J.C."/>
            <person name="Tyagi R."/>
            <person name="Choi Y.J."/>
            <person name="Wang Q."/>
            <person name="Hallsworth Pepin K."/>
            <person name="Zhang X."/>
            <person name="Ozersky P."/>
            <person name="Wilson R.K."/>
            <person name="Sternberg P.W."/>
            <person name="Gasser R.B."/>
            <person name="Mitreva M."/>
        </authorList>
    </citation>
    <scope>NUCLEOTIDE SEQUENCE [LARGE SCALE GENOMIC DNA]</scope>
    <source>
        <strain evidence="2">HannoverDv2000</strain>
    </source>
</reference>
<proteinExistence type="predicted"/>
<accession>A0A0D8XVA9</accession>
<gene>
    <name evidence="1" type="ORF">DICVIV_06156</name>
</gene>
<reference evidence="1 2" key="1">
    <citation type="submission" date="2013-11" db="EMBL/GenBank/DDBJ databases">
        <title>Draft genome of the bovine lungworm Dictyocaulus viviparus.</title>
        <authorList>
            <person name="Mitreva M."/>
        </authorList>
    </citation>
    <scope>NUCLEOTIDE SEQUENCE [LARGE SCALE GENOMIC DNA]</scope>
    <source>
        <strain evidence="1 2">HannoverDv2000</strain>
    </source>
</reference>
<organism evidence="1 2">
    <name type="scientific">Dictyocaulus viviparus</name>
    <name type="common">Bovine lungworm</name>
    <dbReference type="NCBI Taxonomy" id="29172"/>
    <lineage>
        <taxon>Eukaryota</taxon>
        <taxon>Metazoa</taxon>
        <taxon>Ecdysozoa</taxon>
        <taxon>Nematoda</taxon>
        <taxon>Chromadorea</taxon>
        <taxon>Rhabditida</taxon>
        <taxon>Rhabditina</taxon>
        <taxon>Rhabditomorpha</taxon>
        <taxon>Strongyloidea</taxon>
        <taxon>Metastrongylidae</taxon>
        <taxon>Dictyocaulus</taxon>
    </lineage>
</organism>
<dbReference type="EMBL" id="KN716294">
    <property type="protein sequence ID" value="KJH47747.1"/>
    <property type="molecule type" value="Genomic_DNA"/>
</dbReference>
<dbReference type="AlphaFoldDB" id="A0A0D8XVA9"/>
<evidence type="ECO:0000313" key="1">
    <source>
        <dbReference type="EMBL" id="KJH47747.1"/>
    </source>
</evidence>
<evidence type="ECO:0000313" key="2">
    <source>
        <dbReference type="Proteomes" id="UP000053766"/>
    </source>
</evidence>
<keyword evidence="2" id="KW-1185">Reference proteome</keyword>
<sequence>MSTQARIRGLPSAGLLSIYASFCPPIDSYENINGFTVFNGSREYNFLLLLDSIAGLLEDVDTTANVSYQLDRLSHLAQIFQSTLGELR</sequence>
<protein>
    <submittedName>
        <fullName evidence="1">Uncharacterized protein</fullName>
    </submittedName>
</protein>